<organism evidence="1 2">
    <name type="scientific">Streptomyces qinzhouensis</name>
    <dbReference type="NCBI Taxonomy" id="2599401"/>
    <lineage>
        <taxon>Bacteria</taxon>
        <taxon>Bacillati</taxon>
        <taxon>Actinomycetota</taxon>
        <taxon>Actinomycetes</taxon>
        <taxon>Kitasatosporales</taxon>
        <taxon>Streptomycetaceae</taxon>
        <taxon>Streptomyces</taxon>
    </lineage>
</organism>
<evidence type="ECO:0000313" key="1">
    <source>
        <dbReference type="EMBL" id="QDY79444.1"/>
    </source>
</evidence>
<dbReference type="AlphaFoldDB" id="A0A5B8JGM8"/>
<gene>
    <name evidence="1" type="ORF">FQU76_26230</name>
</gene>
<protein>
    <submittedName>
        <fullName evidence="1">Uncharacterized protein</fullName>
    </submittedName>
</protein>
<keyword evidence="2" id="KW-1185">Reference proteome</keyword>
<sequence length="72" mass="8245">MSPTEPNVVLRGGTSPYLPDVQRIRHVFDTDDTLKLLLGNRYEHYEPTAENELHQGVPLRVFRWVGSTKPAE</sequence>
<dbReference type="EMBL" id="CP042266">
    <property type="protein sequence ID" value="QDY79444.1"/>
    <property type="molecule type" value="Genomic_DNA"/>
</dbReference>
<proteinExistence type="predicted"/>
<dbReference type="RefSeq" id="WP_146482733.1">
    <property type="nucleotide sequence ID" value="NZ_CP042266.1"/>
</dbReference>
<dbReference type="OrthoDB" id="3402203at2"/>
<dbReference type="Proteomes" id="UP000320580">
    <property type="component" value="Chromosome"/>
</dbReference>
<evidence type="ECO:0000313" key="2">
    <source>
        <dbReference type="Proteomes" id="UP000320580"/>
    </source>
</evidence>
<reference evidence="1 2" key="1">
    <citation type="submission" date="2019-07" db="EMBL/GenBank/DDBJ databases">
        <authorList>
            <person name="Zhu P."/>
        </authorList>
    </citation>
    <scope>NUCLEOTIDE SEQUENCE [LARGE SCALE GENOMIC DNA]</scope>
    <source>
        <strain evidence="1 2">SSL-25</strain>
    </source>
</reference>
<accession>A0A5B8JGM8</accession>
<name>A0A5B8JGM8_9ACTN</name>
<dbReference type="KEGG" id="sqz:FQU76_26230"/>
<dbReference type="Pfam" id="PF19450">
    <property type="entry name" value="DUF5988"/>
    <property type="match status" value="1"/>
</dbReference>
<dbReference type="InterPro" id="IPR046030">
    <property type="entry name" value="DUF5988"/>
</dbReference>